<proteinExistence type="predicted"/>
<reference evidence="2" key="1">
    <citation type="submission" date="2023-06" db="EMBL/GenBank/DDBJ databases">
        <title>Draft genome sequence of Nocardioides sp. SOB72.</title>
        <authorList>
            <person name="Zhang G."/>
        </authorList>
    </citation>
    <scope>NUCLEOTIDE SEQUENCE</scope>
    <source>
        <strain evidence="2">SOB72</strain>
    </source>
</reference>
<dbReference type="EMBL" id="JAUHJR010000007">
    <property type="protein sequence ID" value="MDN4162841.1"/>
    <property type="molecule type" value="Genomic_DNA"/>
</dbReference>
<dbReference type="InterPro" id="IPR003347">
    <property type="entry name" value="JmjC_dom"/>
</dbReference>
<dbReference type="PROSITE" id="PS51184">
    <property type="entry name" value="JMJC"/>
    <property type="match status" value="1"/>
</dbReference>
<dbReference type="Pfam" id="PF08007">
    <property type="entry name" value="JmjC_2"/>
    <property type="match status" value="1"/>
</dbReference>
<name>A0ABT8EXE1_9ACTN</name>
<evidence type="ECO:0000313" key="3">
    <source>
        <dbReference type="Proteomes" id="UP001168537"/>
    </source>
</evidence>
<comment type="caution">
    <text evidence="2">The sequence shown here is derived from an EMBL/GenBank/DDBJ whole genome shotgun (WGS) entry which is preliminary data.</text>
</comment>
<gene>
    <name evidence="2" type="ORF">QWY29_15845</name>
</gene>
<dbReference type="RefSeq" id="WP_300961983.1">
    <property type="nucleotide sequence ID" value="NZ_JAUHJR010000007.1"/>
</dbReference>
<evidence type="ECO:0000259" key="1">
    <source>
        <dbReference type="PROSITE" id="PS51184"/>
    </source>
</evidence>
<dbReference type="Gene3D" id="2.60.120.650">
    <property type="entry name" value="Cupin"/>
    <property type="match status" value="1"/>
</dbReference>
<organism evidence="2 3">
    <name type="scientific">Nocardioides abyssi</name>
    <dbReference type="NCBI Taxonomy" id="3058370"/>
    <lineage>
        <taxon>Bacteria</taxon>
        <taxon>Bacillati</taxon>
        <taxon>Actinomycetota</taxon>
        <taxon>Actinomycetes</taxon>
        <taxon>Propionibacteriales</taxon>
        <taxon>Nocardioidaceae</taxon>
        <taxon>Nocardioides</taxon>
    </lineage>
</organism>
<feature type="domain" description="JmjC" evidence="1">
    <location>
        <begin position="86"/>
        <end position="243"/>
    </location>
</feature>
<dbReference type="SUPFAM" id="SSF51197">
    <property type="entry name" value="Clavaminate synthase-like"/>
    <property type="match status" value="1"/>
</dbReference>
<dbReference type="Proteomes" id="UP001168537">
    <property type="component" value="Unassembled WGS sequence"/>
</dbReference>
<sequence>MTTLWPSIDPTFARDVETRTPIRFQHGLVGHPLLTLDEIARLAEELPESSLSAEPAEKPIAAGDAAGVAASTDDIGQRIRDVAVNRSWFTLLHVHQVARYRALVDEVLDDLAEASGMDPKDLTRRMGFLFASSPRGVTAAHFDIEHSFCMQLQGTRTLGFGRFADEEQKRQEVERYWNGSFGRFHEQPETIAEHVISPGTGCYIPPYTPHWIVNGDETSLSMTVTFFNRDNETESLVQAFNTKIARTGLSPRPFGESAVRDRAKVGAMKAWASVKRPRVPS</sequence>
<keyword evidence="3" id="KW-1185">Reference proteome</keyword>
<evidence type="ECO:0000313" key="2">
    <source>
        <dbReference type="EMBL" id="MDN4162841.1"/>
    </source>
</evidence>
<protein>
    <submittedName>
        <fullName evidence="2">Cupin domain-containing protein</fullName>
    </submittedName>
</protein>
<accession>A0ABT8EXE1</accession>